<dbReference type="Pfam" id="PF13564">
    <property type="entry name" value="DoxX_2"/>
    <property type="match status" value="1"/>
</dbReference>
<proteinExistence type="predicted"/>
<feature type="transmembrane region" description="Helical" evidence="5">
    <location>
        <begin position="66"/>
        <end position="84"/>
    </location>
</feature>
<evidence type="ECO:0000256" key="4">
    <source>
        <dbReference type="ARBA" id="ARBA00023136"/>
    </source>
</evidence>
<feature type="transmembrane region" description="Helical" evidence="5">
    <location>
        <begin position="30"/>
        <end position="46"/>
    </location>
</feature>
<dbReference type="InterPro" id="IPR032808">
    <property type="entry name" value="DoxX"/>
</dbReference>
<name>A0A7W9MUB5_9ACTN</name>
<keyword evidence="3 5" id="KW-1133">Transmembrane helix</keyword>
<evidence type="ECO:0000313" key="6">
    <source>
        <dbReference type="EMBL" id="MBB5836057.1"/>
    </source>
</evidence>
<comment type="caution">
    <text evidence="6">The sequence shown here is derived from an EMBL/GenBank/DDBJ whole genome shotgun (WGS) entry which is preliminary data.</text>
</comment>
<dbReference type="GO" id="GO:0016020">
    <property type="term" value="C:membrane"/>
    <property type="evidence" value="ECO:0007669"/>
    <property type="project" value="UniProtKB-SubCell"/>
</dbReference>
<reference evidence="6 7" key="1">
    <citation type="submission" date="2020-08" db="EMBL/GenBank/DDBJ databases">
        <title>Sequencing the genomes of 1000 actinobacteria strains.</title>
        <authorList>
            <person name="Klenk H.-P."/>
        </authorList>
    </citation>
    <scope>NUCLEOTIDE SEQUENCE [LARGE SCALE GENOMIC DNA]</scope>
    <source>
        <strain evidence="6 7">DSM 28967</strain>
    </source>
</reference>
<evidence type="ECO:0000256" key="3">
    <source>
        <dbReference type="ARBA" id="ARBA00022989"/>
    </source>
</evidence>
<keyword evidence="7" id="KW-1185">Reference proteome</keyword>
<keyword evidence="4 5" id="KW-0472">Membrane</keyword>
<evidence type="ECO:0000256" key="2">
    <source>
        <dbReference type="ARBA" id="ARBA00022692"/>
    </source>
</evidence>
<dbReference type="EMBL" id="JACHMY010000001">
    <property type="protein sequence ID" value="MBB5836057.1"/>
    <property type="molecule type" value="Genomic_DNA"/>
</dbReference>
<evidence type="ECO:0000256" key="1">
    <source>
        <dbReference type="ARBA" id="ARBA00004141"/>
    </source>
</evidence>
<evidence type="ECO:0000256" key="5">
    <source>
        <dbReference type="SAM" id="Phobius"/>
    </source>
</evidence>
<protein>
    <submittedName>
        <fullName evidence="6">Putative membrane protein YphA (DoxX/SURF4 family)</fullName>
    </submittedName>
</protein>
<organism evidence="6 7">
    <name type="scientific">Kribbella italica</name>
    <dbReference type="NCBI Taxonomy" id="1540520"/>
    <lineage>
        <taxon>Bacteria</taxon>
        <taxon>Bacillati</taxon>
        <taxon>Actinomycetota</taxon>
        <taxon>Actinomycetes</taxon>
        <taxon>Propionibacteriales</taxon>
        <taxon>Kribbellaceae</taxon>
        <taxon>Kribbella</taxon>
    </lineage>
</organism>
<feature type="transmembrane region" description="Helical" evidence="5">
    <location>
        <begin position="89"/>
        <end position="109"/>
    </location>
</feature>
<dbReference type="RefSeq" id="WP_184795618.1">
    <property type="nucleotide sequence ID" value="NZ_JACHMY010000001.1"/>
</dbReference>
<dbReference type="AlphaFoldDB" id="A0A7W9MUB5"/>
<comment type="subcellular location">
    <subcellularLocation>
        <location evidence="1">Membrane</location>
        <topology evidence="1">Multi-pass membrane protein</topology>
    </subcellularLocation>
</comment>
<accession>A0A7W9MUB5</accession>
<keyword evidence="2 5" id="KW-0812">Transmembrane</keyword>
<evidence type="ECO:0000313" key="7">
    <source>
        <dbReference type="Proteomes" id="UP000549971"/>
    </source>
</evidence>
<gene>
    <name evidence="6" type="ORF">HDA39_002791</name>
</gene>
<dbReference type="Proteomes" id="UP000549971">
    <property type="component" value="Unassembled WGS sequence"/>
</dbReference>
<feature type="transmembrane region" description="Helical" evidence="5">
    <location>
        <begin position="115"/>
        <end position="132"/>
    </location>
</feature>
<sequence length="143" mass="15055">MKANLVTSRPAAALSTAGGPRIRLRTAGRWVLQIALAAPIAIGGIAKLTGDPQMTAMFSTLGAEPWLRIVIGVLELLGAVGLLIPRTAVWAATGLAVLLAGASFTNVALLHTSPVLPLVFFAIAVSIVLLRRRELTTSIRERR</sequence>